<sequence length="117" mass="13339">MTELLFVYNADSGFLNGAMDAFHKILSPKTYPCSLCAVTYGNTSMRTEWKHYIQSLPVQTRFLHRDEFLAEFPRLGEYPLPAAFQETGEGWQLFLSKTELDNLDLPGLMETITARLA</sequence>
<name>A0ABY4G178_9BACT</name>
<evidence type="ECO:0000313" key="1">
    <source>
        <dbReference type="EMBL" id="UOQ64429.1"/>
    </source>
</evidence>
<dbReference type="EMBL" id="CP095061">
    <property type="protein sequence ID" value="UOQ64429.1"/>
    <property type="molecule type" value="Genomic_DNA"/>
</dbReference>
<evidence type="ECO:0000313" key="2">
    <source>
        <dbReference type="Proteomes" id="UP000830401"/>
    </source>
</evidence>
<dbReference type="Proteomes" id="UP000830401">
    <property type="component" value="Chromosome"/>
</dbReference>
<evidence type="ECO:0008006" key="3">
    <source>
        <dbReference type="Google" id="ProtNLM"/>
    </source>
</evidence>
<proteinExistence type="predicted"/>
<accession>A0ABY4G178</accession>
<organism evidence="1 2">
    <name type="scientific">Hymenobacter volaticus</name>
    <dbReference type="NCBI Taxonomy" id="2932254"/>
    <lineage>
        <taxon>Bacteria</taxon>
        <taxon>Pseudomonadati</taxon>
        <taxon>Bacteroidota</taxon>
        <taxon>Cytophagia</taxon>
        <taxon>Cytophagales</taxon>
        <taxon>Hymenobacteraceae</taxon>
        <taxon>Hymenobacter</taxon>
    </lineage>
</organism>
<keyword evidence="2" id="KW-1185">Reference proteome</keyword>
<reference evidence="1" key="1">
    <citation type="submission" date="2022-04" db="EMBL/GenBank/DDBJ databases">
        <title>Hymenobacter sp. isolated from the air.</title>
        <authorList>
            <person name="Won M."/>
            <person name="Lee C.-M."/>
            <person name="Woen H.-Y."/>
            <person name="Kwon S.-W."/>
        </authorList>
    </citation>
    <scope>NUCLEOTIDE SEQUENCE</scope>
    <source>
        <strain evidence="1">5420S-77</strain>
    </source>
</reference>
<dbReference type="RefSeq" id="WP_245118244.1">
    <property type="nucleotide sequence ID" value="NZ_CP095061.1"/>
</dbReference>
<gene>
    <name evidence="1" type="ORF">MUN86_12595</name>
</gene>
<protein>
    <recommendedName>
        <fullName evidence="3">GTPase</fullName>
    </recommendedName>
</protein>